<dbReference type="PANTHER" id="PTHR43861">
    <property type="entry name" value="TRANS-ACONITATE 2-METHYLTRANSFERASE-RELATED"/>
    <property type="match status" value="1"/>
</dbReference>
<sequence>MDHYQETFNTWNKLAARYQAMFMDMDIYHRTYDYFCSVLGERARVLELGCGPGNITRYLLQQRPDWQLLATDVAPAMVELAAAANPGAECRVLDCRDVAQLEATYNGIVIGFCIPYLTEKDNRQLMQDCYGLLEDGGLLYLSFVPGMQEQSGFQTGSSGDRIYFHYYPLEVVQELLLQAGFVLLEDFSIAFQRSGGAGEVHMVIVAQKQSLG</sequence>
<dbReference type="PANTHER" id="PTHR43861:SF1">
    <property type="entry name" value="TRANS-ACONITATE 2-METHYLTRANSFERASE"/>
    <property type="match status" value="1"/>
</dbReference>
<dbReference type="GO" id="GO:0008168">
    <property type="term" value="F:methyltransferase activity"/>
    <property type="evidence" value="ECO:0007669"/>
    <property type="project" value="UniProtKB-KW"/>
</dbReference>
<dbReference type="Proteomes" id="UP000249819">
    <property type="component" value="Unassembled WGS sequence"/>
</dbReference>
<dbReference type="SUPFAM" id="SSF53335">
    <property type="entry name" value="S-adenosyl-L-methionine-dependent methyltransferases"/>
    <property type="match status" value="1"/>
</dbReference>
<evidence type="ECO:0000259" key="3">
    <source>
        <dbReference type="Pfam" id="PF13649"/>
    </source>
</evidence>
<keyword evidence="2 4" id="KW-0808">Transferase</keyword>
<protein>
    <submittedName>
        <fullName evidence="4">Methyltransferase family protein</fullName>
    </submittedName>
</protein>
<keyword evidence="1 4" id="KW-0489">Methyltransferase</keyword>
<dbReference type="OrthoDB" id="9789123at2"/>
<accession>A0A327VR76</accession>
<dbReference type="GO" id="GO:0032259">
    <property type="term" value="P:methylation"/>
    <property type="evidence" value="ECO:0007669"/>
    <property type="project" value="UniProtKB-KW"/>
</dbReference>
<organism evidence="4 5">
    <name type="scientific">Chitinophaga dinghuensis</name>
    <dbReference type="NCBI Taxonomy" id="1539050"/>
    <lineage>
        <taxon>Bacteria</taxon>
        <taxon>Pseudomonadati</taxon>
        <taxon>Bacteroidota</taxon>
        <taxon>Chitinophagia</taxon>
        <taxon>Chitinophagales</taxon>
        <taxon>Chitinophagaceae</taxon>
        <taxon>Chitinophaga</taxon>
    </lineage>
</organism>
<evidence type="ECO:0000313" key="4">
    <source>
        <dbReference type="EMBL" id="RAJ77543.1"/>
    </source>
</evidence>
<dbReference type="EMBL" id="QLMA01000007">
    <property type="protein sequence ID" value="RAJ77543.1"/>
    <property type="molecule type" value="Genomic_DNA"/>
</dbReference>
<feature type="domain" description="Methyltransferase" evidence="3">
    <location>
        <begin position="45"/>
        <end position="137"/>
    </location>
</feature>
<dbReference type="Pfam" id="PF13649">
    <property type="entry name" value="Methyltransf_25"/>
    <property type="match status" value="1"/>
</dbReference>
<dbReference type="InterPro" id="IPR041698">
    <property type="entry name" value="Methyltransf_25"/>
</dbReference>
<keyword evidence="5" id="KW-1185">Reference proteome</keyword>
<dbReference type="CDD" id="cd02440">
    <property type="entry name" value="AdoMet_MTases"/>
    <property type="match status" value="1"/>
</dbReference>
<dbReference type="AlphaFoldDB" id="A0A327VR76"/>
<evidence type="ECO:0000313" key="5">
    <source>
        <dbReference type="Proteomes" id="UP000249819"/>
    </source>
</evidence>
<reference evidence="4 5" key="1">
    <citation type="submission" date="2018-06" db="EMBL/GenBank/DDBJ databases">
        <title>Genomic Encyclopedia of Archaeal and Bacterial Type Strains, Phase II (KMG-II): from individual species to whole genera.</title>
        <authorList>
            <person name="Goeker M."/>
        </authorList>
    </citation>
    <scope>NUCLEOTIDE SEQUENCE [LARGE SCALE GENOMIC DNA]</scope>
    <source>
        <strain evidence="4 5">DSM 29821</strain>
    </source>
</reference>
<proteinExistence type="predicted"/>
<dbReference type="RefSeq" id="WP_111594122.1">
    <property type="nucleotide sequence ID" value="NZ_QLMA01000007.1"/>
</dbReference>
<evidence type="ECO:0000256" key="2">
    <source>
        <dbReference type="ARBA" id="ARBA00022679"/>
    </source>
</evidence>
<dbReference type="InterPro" id="IPR029063">
    <property type="entry name" value="SAM-dependent_MTases_sf"/>
</dbReference>
<dbReference type="Gene3D" id="3.40.50.150">
    <property type="entry name" value="Vaccinia Virus protein VP39"/>
    <property type="match status" value="1"/>
</dbReference>
<evidence type="ECO:0000256" key="1">
    <source>
        <dbReference type="ARBA" id="ARBA00022603"/>
    </source>
</evidence>
<name>A0A327VR76_9BACT</name>
<gene>
    <name evidence="4" type="ORF">CLV59_107310</name>
</gene>
<comment type="caution">
    <text evidence="4">The sequence shown here is derived from an EMBL/GenBank/DDBJ whole genome shotgun (WGS) entry which is preliminary data.</text>
</comment>